<dbReference type="GO" id="GO:0003713">
    <property type="term" value="F:transcription coactivator activity"/>
    <property type="evidence" value="ECO:0007669"/>
    <property type="project" value="TreeGrafter"/>
</dbReference>
<dbReference type="GO" id="GO:0000124">
    <property type="term" value="C:SAGA complex"/>
    <property type="evidence" value="ECO:0007669"/>
    <property type="project" value="InterPro"/>
</dbReference>
<dbReference type="EMBL" id="OZ035834">
    <property type="protein sequence ID" value="CAL1574687.1"/>
    <property type="molecule type" value="Genomic_DNA"/>
</dbReference>
<keyword evidence="3" id="KW-1185">Reference proteome</keyword>
<name>A0AAV2JFA6_KNICA</name>
<dbReference type="PANTHER" id="PTHR28598:SF1">
    <property type="entry name" value="STAGA COMPLEX 65 SUBUNIT GAMMA"/>
    <property type="match status" value="1"/>
</dbReference>
<evidence type="ECO:0000313" key="2">
    <source>
        <dbReference type="EMBL" id="CAL1574687.1"/>
    </source>
</evidence>
<gene>
    <name evidence="2" type="ORF">KC01_LOCUS6387</name>
</gene>
<feature type="region of interest" description="Disordered" evidence="1">
    <location>
        <begin position="1"/>
        <end position="97"/>
    </location>
</feature>
<dbReference type="InterPro" id="IPR039460">
    <property type="entry name" value="SUPT7L/Spt7"/>
</dbReference>
<organism evidence="2 3">
    <name type="scientific">Knipowitschia caucasica</name>
    <name type="common">Caucasian dwarf goby</name>
    <name type="synonym">Pomatoschistus caucasicus</name>
    <dbReference type="NCBI Taxonomy" id="637954"/>
    <lineage>
        <taxon>Eukaryota</taxon>
        <taxon>Metazoa</taxon>
        <taxon>Chordata</taxon>
        <taxon>Craniata</taxon>
        <taxon>Vertebrata</taxon>
        <taxon>Euteleostomi</taxon>
        <taxon>Actinopterygii</taxon>
        <taxon>Neopterygii</taxon>
        <taxon>Teleostei</taxon>
        <taxon>Neoteleostei</taxon>
        <taxon>Acanthomorphata</taxon>
        <taxon>Gobiaria</taxon>
        <taxon>Gobiiformes</taxon>
        <taxon>Gobioidei</taxon>
        <taxon>Gobiidae</taxon>
        <taxon>Gobiinae</taxon>
        <taxon>Knipowitschia</taxon>
    </lineage>
</organism>
<dbReference type="PANTHER" id="PTHR28598">
    <property type="entry name" value="STAGA COMPLEX 65 SUBUNIT GAMMA"/>
    <property type="match status" value="1"/>
</dbReference>
<dbReference type="Proteomes" id="UP001497482">
    <property type="component" value="Chromosome 12"/>
</dbReference>
<sequence length="97" mass="9931">MLPLGGGGANNSPLWPQVKIEPHDGDDGQGSSHHHSVLGGDVFEEGGPMSTMSESAGAMAASPGGAASEASYGSQSPDSLMGPSPVFNQRPRKRRKM</sequence>
<reference evidence="2 3" key="1">
    <citation type="submission" date="2024-04" db="EMBL/GenBank/DDBJ databases">
        <authorList>
            <person name="Waldvogel A.-M."/>
            <person name="Schoenle A."/>
        </authorList>
    </citation>
    <scope>NUCLEOTIDE SEQUENCE [LARGE SCALE GENOMIC DNA]</scope>
</reference>
<proteinExistence type="predicted"/>
<evidence type="ECO:0000256" key="1">
    <source>
        <dbReference type="SAM" id="MobiDB-lite"/>
    </source>
</evidence>
<dbReference type="AlphaFoldDB" id="A0AAV2JFA6"/>
<accession>A0AAV2JFA6</accession>
<feature type="compositionally biased region" description="Low complexity" evidence="1">
    <location>
        <begin position="53"/>
        <end position="76"/>
    </location>
</feature>
<protein>
    <submittedName>
        <fullName evidence="2">Uncharacterized protein</fullName>
    </submittedName>
</protein>
<evidence type="ECO:0000313" key="3">
    <source>
        <dbReference type="Proteomes" id="UP001497482"/>
    </source>
</evidence>